<dbReference type="PANTHER" id="PTHR31897">
    <property type="entry name" value="PROTEIN CBG17011-RELATED"/>
    <property type="match status" value="1"/>
</dbReference>
<feature type="domain" description="T20D4.11-like" evidence="1">
    <location>
        <begin position="2"/>
        <end position="116"/>
    </location>
</feature>
<evidence type="ECO:0000313" key="2">
    <source>
        <dbReference type="Proteomes" id="UP000095282"/>
    </source>
</evidence>
<dbReference type="InterPro" id="IPR002542">
    <property type="entry name" value="T20D4.11-like_dom"/>
</dbReference>
<evidence type="ECO:0000259" key="1">
    <source>
        <dbReference type="Pfam" id="PF01579"/>
    </source>
</evidence>
<protein>
    <submittedName>
        <fullName evidence="3">DUF19 domain-containing protein</fullName>
    </submittedName>
</protein>
<evidence type="ECO:0000313" key="3">
    <source>
        <dbReference type="WBParaSite" id="Csp11.Scaffold630.g19995.t1"/>
    </source>
</evidence>
<accession>A0A1I7UWC2</accession>
<proteinExistence type="predicted"/>
<dbReference type="eggNOG" id="ENOG502TJXR">
    <property type="taxonomic scope" value="Eukaryota"/>
</dbReference>
<organism evidence="2 3">
    <name type="scientific">Caenorhabditis tropicalis</name>
    <dbReference type="NCBI Taxonomy" id="1561998"/>
    <lineage>
        <taxon>Eukaryota</taxon>
        <taxon>Metazoa</taxon>
        <taxon>Ecdysozoa</taxon>
        <taxon>Nematoda</taxon>
        <taxon>Chromadorea</taxon>
        <taxon>Rhabditida</taxon>
        <taxon>Rhabditina</taxon>
        <taxon>Rhabditomorpha</taxon>
        <taxon>Rhabditoidea</taxon>
        <taxon>Rhabditidae</taxon>
        <taxon>Peloderinae</taxon>
        <taxon>Caenorhabditis</taxon>
    </lineage>
</organism>
<dbReference type="Proteomes" id="UP000095282">
    <property type="component" value="Unplaced"/>
</dbReference>
<name>A0A1I7UWC2_9PELO</name>
<dbReference type="Pfam" id="PF01579">
    <property type="entry name" value="DUF19"/>
    <property type="match status" value="1"/>
</dbReference>
<reference evidence="3" key="1">
    <citation type="submission" date="2016-11" db="UniProtKB">
        <authorList>
            <consortium name="WormBaseParasite"/>
        </authorList>
    </citation>
    <scope>IDENTIFICATION</scope>
</reference>
<keyword evidence="2" id="KW-1185">Reference proteome</keyword>
<dbReference type="WBParaSite" id="Csp11.Scaffold630.g19995.t1">
    <property type="protein sequence ID" value="Csp11.Scaffold630.g19995.t1"/>
    <property type="gene ID" value="Csp11.Scaffold630.g19995"/>
</dbReference>
<dbReference type="AlphaFoldDB" id="A0A1I7UWC2"/>
<sequence>MNDTIVRDVVSLCRDTEKCMNENCKYTESQRKDIKSGCDVLDLASSSFSMCLAKIEKTKPKPNFKKYECLKGIDFHNEEKSNVCEKFHKKADCVKTIMSDFCGKDKIDDYQIMVDYLKIDADEDGRRRWTTCRLEEALRRKTIEEGRASAAGKKNYPDGECPAGRSVVGIHFAVLLTRFAWKEKSSEIFLQKVFVCRAFSFFFLQLDTLKVGLFGLKPA</sequence>